<gene>
    <name evidence="3" type="ORF">B0T22DRAFT_314036</name>
</gene>
<dbReference type="EMBL" id="JAULSO010000009">
    <property type="protein sequence ID" value="KAK3680876.1"/>
    <property type="molecule type" value="Genomic_DNA"/>
</dbReference>
<feature type="region of interest" description="Disordered" evidence="1">
    <location>
        <begin position="23"/>
        <end position="74"/>
    </location>
</feature>
<evidence type="ECO:0000256" key="1">
    <source>
        <dbReference type="SAM" id="MobiDB-lite"/>
    </source>
</evidence>
<feature type="chain" id="PRO_5041972298" description="Cyanovirin-N domain-containing protein" evidence="2">
    <location>
        <begin position="17"/>
        <end position="217"/>
    </location>
</feature>
<organism evidence="3 4">
    <name type="scientific">Podospora appendiculata</name>
    <dbReference type="NCBI Taxonomy" id="314037"/>
    <lineage>
        <taxon>Eukaryota</taxon>
        <taxon>Fungi</taxon>
        <taxon>Dikarya</taxon>
        <taxon>Ascomycota</taxon>
        <taxon>Pezizomycotina</taxon>
        <taxon>Sordariomycetes</taxon>
        <taxon>Sordariomycetidae</taxon>
        <taxon>Sordariales</taxon>
        <taxon>Podosporaceae</taxon>
        <taxon>Podospora</taxon>
    </lineage>
</organism>
<evidence type="ECO:0000256" key="2">
    <source>
        <dbReference type="SAM" id="SignalP"/>
    </source>
</evidence>
<reference evidence="3" key="2">
    <citation type="submission" date="2023-06" db="EMBL/GenBank/DDBJ databases">
        <authorList>
            <consortium name="Lawrence Berkeley National Laboratory"/>
            <person name="Haridas S."/>
            <person name="Hensen N."/>
            <person name="Bonometti L."/>
            <person name="Westerberg I."/>
            <person name="Brannstrom I.O."/>
            <person name="Guillou S."/>
            <person name="Cros-Aarteil S."/>
            <person name="Calhoun S."/>
            <person name="Kuo A."/>
            <person name="Mondo S."/>
            <person name="Pangilinan J."/>
            <person name="Riley R."/>
            <person name="Labutti K."/>
            <person name="Andreopoulos B."/>
            <person name="Lipzen A."/>
            <person name="Chen C."/>
            <person name="Yanf M."/>
            <person name="Daum C."/>
            <person name="Ng V."/>
            <person name="Clum A."/>
            <person name="Steindorff A."/>
            <person name="Ohm R."/>
            <person name="Martin F."/>
            <person name="Silar P."/>
            <person name="Natvig D."/>
            <person name="Lalanne C."/>
            <person name="Gautier V."/>
            <person name="Ament-Velasquez S.L."/>
            <person name="Kruys A."/>
            <person name="Hutchinson M.I."/>
            <person name="Powell A.J."/>
            <person name="Barry K."/>
            <person name="Miller A.N."/>
            <person name="Grigoriev I.V."/>
            <person name="Debuchy R."/>
            <person name="Gladieux P."/>
            <person name="Thoren M.H."/>
            <person name="Johannesson H."/>
        </authorList>
    </citation>
    <scope>NUCLEOTIDE SEQUENCE</scope>
    <source>
        <strain evidence="3">CBS 314.62</strain>
    </source>
</reference>
<proteinExistence type="predicted"/>
<protein>
    <recommendedName>
        <fullName evidence="5">Cyanovirin-N domain-containing protein</fullName>
    </recommendedName>
</protein>
<name>A0AAE0WYJ1_9PEZI</name>
<evidence type="ECO:0000313" key="3">
    <source>
        <dbReference type="EMBL" id="KAK3680876.1"/>
    </source>
</evidence>
<keyword evidence="2" id="KW-0732">Signal</keyword>
<evidence type="ECO:0000313" key="4">
    <source>
        <dbReference type="Proteomes" id="UP001270362"/>
    </source>
</evidence>
<comment type="caution">
    <text evidence="3">The sequence shown here is derived from an EMBL/GenBank/DDBJ whole genome shotgun (WGS) entry which is preliminary data.</text>
</comment>
<evidence type="ECO:0008006" key="5">
    <source>
        <dbReference type="Google" id="ProtNLM"/>
    </source>
</evidence>
<feature type="compositionally biased region" description="Basic residues" evidence="1">
    <location>
        <begin position="29"/>
        <end position="40"/>
    </location>
</feature>
<accession>A0AAE0WYJ1</accession>
<reference evidence="3" key="1">
    <citation type="journal article" date="2023" name="Mol. Phylogenet. Evol.">
        <title>Genome-scale phylogeny and comparative genomics of the fungal order Sordariales.</title>
        <authorList>
            <person name="Hensen N."/>
            <person name="Bonometti L."/>
            <person name="Westerberg I."/>
            <person name="Brannstrom I.O."/>
            <person name="Guillou S."/>
            <person name="Cros-Aarteil S."/>
            <person name="Calhoun S."/>
            <person name="Haridas S."/>
            <person name="Kuo A."/>
            <person name="Mondo S."/>
            <person name="Pangilinan J."/>
            <person name="Riley R."/>
            <person name="LaButti K."/>
            <person name="Andreopoulos B."/>
            <person name="Lipzen A."/>
            <person name="Chen C."/>
            <person name="Yan M."/>
            <person name="Daum C."/>
            <person name="Ng V."/>
            <person name="Clum A."/>
            <person name="Steindorff A."/>
            <person name="Ohm R.A."/>
            <person name="Martin F."/>
            <person name="Silar P."/>
            <person name="Natvig D.O."/>
            <person name="Lalanne C."/>
            <person name="Gautier V."/>
            <person name="Ament-Velasquez S.L."/>
            <person name="Kruys A."/>
            <person name="Hutchinson M.I."/>
            <person name="Powell A.J."/>
            <person name="Barry K."/>
            <person name="Miller A.N."/>
            <person name="Grigoriev I.V."/>
            <person name="Debuchy R."/>
            <person name="Gladieux P."/>
            <person name="Hiltunen Thoren M."/>
            <person name="Johannesson H."/>
        </authorList>
    </citation>
    <scope>NUCLEOTIDE SEQUENCE</scope>
    <source>
        <strain evidence="3">CBS 314.62</strain>
    </source>
</reference>
<keyword evidence="4" id="KW-1185">Reference proteome</keyword>
<sequence>MKFLFLLALLIGIAMALESSMLESPVDRKRPHKRTHRPKKGSGASAFRAANKPKDAPATYKTGTGRASRKRPTTALKKVPAELIDPDTKRRRDSLTTLRQLRGLAAVNDSFECTNANPSPKSSDCGTIVDQVLASNDDLEVTASACLLFSFGTCQAFFCSLCATLATTTDFIGNELDTLDSLCVDNGQVGTIVGEDAPQWDVGFTYAGDSLPTYDVC</sequence>
<dbReference type="AlphaFoldDB" id="A0AAE0WYJ1"/>
<feature type="signal peptide" evidence="2">
    <location>
        <begin position="1"/>
        <end position="16"/>
    </location>
</feature>
<dbReference type="Proteomes" id="UP001270362">
    <property type="component" value="Unassembled WGS sequence"/>
</dbReference>